<dbReference type="InterPro" id="IPR007462">
    <property type="entry name" value="COV1-like"/>
</dbReference>
<dbReference type="Proteomes" id="UP001501476">
    <property type="component" value="Unassembled WGS sequence"/>
</dbReference>
<name>A0ABP3D8E5_9GAMM</name>
<feature type="transmembrane region" description="Helical" evidence="1">
    <location>
        <begin position="50"/>
        <end position="74"/>
    </location>
</feature>
<comment type="caution">
    <text evidence="2">The sequence shown here is derived from an EMBL/GenBank/DDBJ whole genome shotgun (WGS) entry which is preliminary data.</text>
</comment>
<dbReference type="Pfam" id="PF04367">
    <property type="entry name" value="DUF502"/>
    <property type="match status" value="1"/>
</dbReference>
<reference evidence="3" key="1">
    <citation type="journal article" date="2019" name="Int. J. Syst. Evol. Microbiol.">
        <title>The Global Catalogue of Microorganisms (GCM) 10K type strain sequencing project: providing services to taxonomists for standard genome sequencing and annotation.</title>
        <authorList>
            <consortium name="The Broad Institute Genomics Platform"/>
            <consortium name="The Broad Institute Genome Sequencing Center for Infectious Disease"/>
            <person name="Wu L."/>
            <person name="Ma J."/>
        </authorList>
    </citation>
    <scope>NUCLEOTIDE SEQUENCE [LARGE SCALE GENOMIC DNA]</scope>
    <source>
        <strain evidence="3">JCM 6886</strain>
    </source>
</reference>
<dbReference type="EMBL" id="BAAADG010000005">
    <property type="protein sequence ID" value="GAA0225257.1"/>
    <property type="molecule type" value="Genomic_DNA"/>
</dbReference>
<dbReference type="PANTHER" id="PTHR31876:SF26">
    <property type="entry name" value="PROTEIN LIKE COV 2"/>
    <property type="match status" value="1"/>
</dbReference>
<dbReference type="RefSeq" id="WP_343749650.1">
    <property type="nucleotide sequence ID" value="NZ_BAAADG010000005.1"/>
</dbReference>
<dbReference type="PANTHER" id="PTHR31876">
    <property type="entry name" value="COV-LIKE PROTEIN 1"/>
    <property type="match status" value="1"/>
</dbReference>
<feature type="transmembrane region" description="Helical" evidence="1">
    <location>
        <begin position="9"/>
        <end position="30"/>
    </location>
</feature>
<keyword evidence="3" id="KW-1185">Reference proteome</keyword>
<keyword evidence="1" id="KW-0472">Membrane</keyword>
<keyword evidence="1" id="KW-0812">Transmembrane</keyword>
<evidence type="ECO:0000256" key="1">
    <source>
        <dbReference type="SAM" id="Phobius"/>
    </source>
</evidence>
<evidence type="ECO:0000313" key="3">
    <source>
        <dbReference type="Proteomes" id="UP001501476"/>
    </source>
</evidence>
<keyword evidence="1" id="KW-1133">Transmembrane helix</keyword>
<gene>
    <name evidence="2" type="ORF">GCM10008964_16050</name>
</gene>
<sequence length="197" mass="22680">MFRFLTRQFLTGLITILPITITLYLIYWVISSAEKALSQVIMFLLPDYMYWPGMGFLAAIALIFTLGILMRLYVFKRLFKGAESLLYHLPVIKSIYGSMHDFFHYFTPGRETEFEQVVSVKLDNGMEMIGFITLDSAEHLPTKDDEDRVLVYLPMSYNIGGYPVIMPRRMLKPIDMSMEQALRFVLTAGVAGHTKPK</sequence>
<evidence type="ECO:0000313" key="2">
    <source>
        <dbReference type="EMBL" id="GAA0225257.1"/>
    </source>
</evidence>
<protein>
    <submittedName>
        <fullName evidence="2">DUF502 domain-containing protein</fullName>
    </submittedName>
</protein>
<accession>A0ABP3D8E5</accession>
<proteinExistence type="predicted"/>
<organism evidence="2 3">
    <name type="scientific">Methylophaga marina</name>
    <dbReference type="NCBI Taxonomy" id="45495"/>
    <lineage>
        <taxon>Bacteria</taxon>
        <taxon>Pseudomonadati</taxon>
        <taxon>Pseudomonadota</taxon>
        <taxon>Gammaproteobacteria</taxon>
        <taxon>Thiotrichales</taxon>
        <taxon>Piscirickettsiaceae</taxon>
        <taxon>Methylophaga</taxon>
    </lineage>
</organism>